<dbReference type="AlphaFoldDB" id="V4B5K0"/>
<keyword evidence="5 8" id="KW-0406">Ion transport</keyword>
<dbReference type="GO" id="GO:0005886">
    <property type="term" value="C:plasma membrane"/>
    <property type="evidence" value="ECO:0007669"/>
    <property type="project" value="TreeGrafter"/>
</dbReference>
<dbReference type="SUPFAM" id="SSF81324">
    <property type="entry name" value="Voltage-gated potassium channels"/>
    <property type="match status" value="2"/>
</dbReference>
<dbReference type="Proteomes" id="UP000030746">
    <property type="component" value="Unassembled WGS sequence"/>
</dbReference>
<evidence type="ECO:0000313" key="12">
    <source>
        <dbReference type="Proteomes" id="UP000030746"/>
    </source>
</evidence>
<keyword evidence="3 8" id="KW-0812">Transmembrane</keyword>
<protein>
    <recommendedName>
        <fullName evidence="10">Potassium channel domain-containing protein</fullName>
    </recommendedName>
</protein>
<accession>V4B5K0</accession>
<evidence type="ECO:0000256" key="7">
    <source>
        <dbReference type="ARBA" id="ARBA00023303"/>
    </source>
</evidence>
<evidence type="ECO:0000256" key="6">
    <source>
        <dbReference type="ARBA" id="ARBA00023136"/>
    </source>
</evidence>
<feature type="domain" description="Potassium channel" evidence="10">
    <location>
        <begin position="247"/>
        <end position="325"/>
    </location>
</feature>
<name>V4B5K0_LOTGI</name>
<keyword evidence="4 9" id="KW-1133">Transmembrane helix</keyword>
<dbReference type="PANTHER" id="PTHR11003">
    <property type="entry name" value="POTASSIUM CHANNEL, SUBFAMILY K"/>
    <property type="match status" value="1"/>
</dbReference>
<dbReference type="InterPro" id="IPR013099">
    <property type="entry name" value="K_chnl_dom"/>
</dbReference>
<evidence type="ECO:0000313" key="11">
    <source>
        <dbReference type="EMBL" id="ESP01297.1"/>
    </source>
</evidence>
<evidence type="ECO:0000256" key="2">
    <source>
        <dbReference type="ARBA" id="ARBA00022448"/>
    </source>
</evidence>
<dbReference type="GO" id="GO:0022841">
    <property type="term" value="F:potassium ion leak channel activity"/>
    <property type="evidence" value="ECO:0007669"/>
    <property type="project" value="TreeGrafter"/>
</dbReference>
<feature type="transmembrane region" description="Helical" evidence="9">
    <location>
        <begin position="113"/>
        <end position="132"/>
    </location>
</feature>
<dbReference type="GO" id="GO:0030322">
    <property type="term" value="P:stabilization of membrane potential"/>
    <property type="evidence" value="ECO:0007669"/>
    <property type="project" value="TreeGrafter"/>
</dbReference>
<dbReference type="CTD" id="20252098"/>
<dbReference type="PANTHER" id="PTHR11003:SF334">
    <property type="entry name" value="FI03418P"/>
    <property type="match status" value="1"/>
</dbReference>
<dbReference type="Pfam" id="PF07885">
    <property type="entry name" value="Ion_trans_2"/>
    <property type="match status" value="2"/>
</dbReference>
<feature type="non-terminal residue" evidence="11">
    <location>
        <position position="337"/>
    </location>
</feature>
<proteinExistence type="inferred from homology"/>
<dbReference type="PRINTS" id="PR01333">
    <property type="entry name" value="2POREKCHANEL"/>
</dbReference>
<sequence>KKFAKFLFSHVGLCGMVVLYCVAGGFIFEHLEKNNEQMICYESRSEYNPMENKTIESILKIFNDYGFPTENNRALMEVQVKSVLETFRNNTLAIGYDGRVCGTYGEPGGPVYAWSWAGSVMFSVTVISTIGFGHIAPKTVWGRLVCIAYAVLGIPLMLLCLANIGDVLADIFRFIYAKICYTNDTTKLKLSSRSPSPLAKSSVKIVPLDVKTMNRPDPMILDDDSDDDDDDLDEKKITVPLTITMIVIGGYIFGGAVLFALWEGWDWLQSGYFCFITLSTIGFGDVVPGTDFDNPQSQAQLLLGAVYVLFGMAILSMCFSLMQDEIIAKCRWVGQKL</sequence>
<evidence type="ECO:0000256" key="3">
    <source>
        <dbReference type="ARBA" id="ARBA00022692"/>
    </source>
</evidence>
<evidence type="ECO:0000256" key="5">
    <source>
        <dbReference type="ARBA" id="ARBA00023065"/>
    </source>
</evidence>
<dbReference type="Gene3D" id="1.10.287.70">
    <property type="match status" value="1"/>
</dbReference>
<evidence type="ECO:0000256" key="9">
    <source>
        <dbReference type="SAM" id="Phobius"/>
    </source>
</evidence>
<feature type="domain" description="Potassium channel" evidence="10">
    <location>
        <begin position="113"/>
        <end position="168"/>
    </location>
</feature>
<feature type="transmembrane region" description="Helical" evidence="9">
    <location>
        <begin position="301"/>
        <end position="322"/>
    </location>
</feature>
<dbReference type="GeneID" id="20252098"/>
<dbReference type="OrthoDB" id="297496at2759"/>
<dbReference type="STRING" id="225164.V4B5K0"/>
<keyword evidence="12" id="KW-1185">Reference proteome</keyword>
<dbReference type="HOGENOM" id="CLU_022504_5_2_1"/>
<evidence type="ECO:0000256" key="4">
    <source>
        <dbReference type="ARBA" id="ARBA00022989"/>
    </source>
</evidence>
<dbReference type="GO" id="GO:0015271">
    <property type="term" value="F:outward rectifier potassium channel activity"/>
    <property type="evidence" value="ECO:0007669"/>
    <property type="project" value="TreeGrafter"/>
</dbReference>
<keyword evidence="2 8" id="KW-0813">Transport</keyword>
<organism evidence="11 12">
    <name type="scientific">Lottia gigantea</name>
    <name type="common">Giant owl limpet</name>
    <dbReference type="NCBI Taxonomy" id="225164"/>
    <lineage>
        <taxon>Eukaryota</taxon>
        <taxon>Metazoa</taxon>
        <taxon>Spiralia</taxon>
        <taxon>Lophotrochozoa</taxon>
        <taxon>Mollusca</taxon>
        <taxon>Gastropoda</taxon>
        <taxon>Patellogastropoda</taxon>
        <taxon>Lottioidea</taxon>
        <taxon>Lottiidae</taxon>
        <taxon>Lottia</taxon>
    </lineage>
</organism>
<dbReference type="KEGG" id="lgi:LOTGIDRAFT_73684"/>
<feature type="transmembrane region" description="Helical" evidence="9">
    <location>
        <begin position="7"/>
        <end position="28"/>
    </location>
</feature>
<keyword evidence="7 8" id="KW-0407">Ion channel</keyword>
<comment type="similarity">
    <text evidence="8">Belongs to the two pore domain potassium channel (TC 1.A.1.8) family.</text>
</comment>
<dbReference type="RefSeq" id="XP_009047931.1">
    <property type="nucleotide sequence ID" value="XM_009049683.1"/>
</dbReference>
<evidence type="ECO:0000259" key="10">
    <source>
        <dbReference type="Pfam" id="PF07885"/>
    </source>
</evidence>
<dbReference type="EMBL" id="KB200521">
    <property type="protein sequence ID" value="ESP01297.1"/>
    <property type="molecule type" value="Genomic_DNA"/>
</dbReference>
<feature type="transmembrane region" description="Helical" evidence="9">
    <location>
        <begin position="237"/>
        <end position="260"/>
    </location>
</feature>
<feature type="transmembrane region" description="Helical" evidence="9">
    <location>
        <begin position="272"/>
        <end position="289"/>
    </location>
</feature>
<comment type="subcellular location">
    <subcellularLocation>
        <location evidence="1">Membrane</location>
        <topology evidence="1">Multi-pass membrane protein</topology>
    </subcellularLocation>
</comment>
<evidence type="ECO:0000256" key="1">
    <source>
        <dbReference type="ARBA" id="ARBA00004141"/>
    </source>
</evidence>
<dbReference type="OMA" id="GEIMATF"/>
<evidence type="ECO:0000256" key="8">
    <source>
        <dbReference type="RuleBase" id="RU003857"/>
    </source>
</evidence>
<keyword evidence="6 9" id="KW-0472">Membrane</keyword>
<gene>
    <name evidence="11" type="ORF">LOTGIDRAFT_73684</name>
</gene>
<reference evidence="11 12" key="1">
    <citation type="journal article" date="2013" name="Nature">
        <title>Insights into bilaterian evolution from three spiralian genomes.</title>
        <authorList>
            <person name="Simakov O."/>
            <person name="Marletaz F."/>
            <person name="Cho S.J."/>
            <person name="Edsinger-Gonzales E."/>
            <person name="Havlak P."/>
            <person name="Hellsten U."/>
            <person name="Kuo D.H."/>
            <person name="Larsson T."/>
            <person name="Lv J."/>
            <person name="Arendt D."/>
            <person name="Savage R."/>
            <person name="Osoegawa K."/>
            <person name="de Jong P."/>
            <person name="Grimwood J."/>
            <person name="Chapman J.A."/>
            <person name="Shapiro H."/>
            <person name="Aerts A."/>
            <person name="Otillar R.P."/>
            <person name="Terry A.Y."/>
            <person name="Boore J.L."/>
            <person name="Grigoriev I.V."/>
            <person name="Lindberg D.R."/>
            <person name="Seaver E.C."/>
            <person name="Weisblat D.A."/>
            <person name="Putnam N.H."/>
            <person name="Rokhsar D.S."/>
        </authorList>
    </citation>
    <scope>NUCLEOTIDE SEQUENCE [LARGE SCALE GENOMIC DNA]</scope>
</reference>
<feature type="non-terminal residue" evidence="11">
    <location>
        <position position="1"/>
    </location>
</feature>
<dbReference type="InterPro" id="IPR003280">
    <property type="entry name" value="2pore_dom_K_chnl"/>
</dbReference>
<feature type="transmembrane region" description="Helical" evidence="9">
    <location>
        <begin position="144"/>
        <end position="164"/>
    </location>
</feature>